<sequence>MLKYLYFSIFALTLFLRIVSQDVICKEHYDTYPYPLIQCNNSTGGQFFLCPASDCTTTTGASIAKFLYFTKCYDKLNQTRVFPYLWPDYMYHKEVGKIEVGGKWSQSYNGTRLKIHSISVVCPLDGKKGLNTARAACHQCKQPPPPPPPRDEPCCDGN</sequence>
<proteinExistence type="predicted"/>
<keyword evidence="3" id="KW-1185">Reference proteome</keyword>
<protein>
    <recommendedName>
        <fullName evidence="4">Secreted protein</fullName>
    </recommendedName>
</protein>
<reference evidence="2" key="1">
    <citation type="submission" date="2021-03" db="EMBL/GenBank/DDBJ databases">
        <title>Draft genome sequence of rust myrtle Austropuccinia psidii MF-1, a brazilian biotype.</title>
        <authorList>
            <person name="Quecine M.C."/>
            <person name="Pachon D.M.R."/>
            <person name="Bonatelli M.L."/>
            <person name="Correr F.H."/>
            <person name="Franceschini L.M."/>
            <person name="Leite T.F."/>
            <person name="Margarido G.R.A."/>
            <person name="Almeida C.A."/>
            <person name="Ferrarezi J.A."/>
            <person name="Labate C.A."/>
        </authorList>
    </citation>
    <scope>NUCLEOTIDE SEQUENCE</scope>
    <source>
        <strain evidence="2">MF-1</strain>
    </source>
</reference>
<dbReference type="AlphaFoldDB" id="A0A9Q3GAJ4"/>
<accession>A0A9Q3GAJ4</accession>
<keyword evidence="1" id="KW-0732">Signal</keyword>
<feature type="signal peptide" evidence="1">
    <location>
        <begin position="1"/>
        <end position="21"/>
    </location>
</feature>
<gene>
    <name evidence="2" type="ORF">O181_000120</name>
</gene>
<dbReference type="EMBL" id="AVOT02000011">
    <property type="protein sequence ID" value="MBW0460405.1"/>
    <property type="molecule type" value="Genomic_DNA"/>
</dbReference>
<evidence type="ECO:0008006" key="4">
    <source>
        <dbReference type="Google" id="ProtNLM"/>
    </source>
</evidence>
<dbReference type="Proteomes" id="UP000765509">
    <property type="component" value="Unassembled WGS sequence"/>
</dbReference>
<evidence type="ECO:0000313" key="2">
    <source>
        <dbReference type="EMBL" id="MBW0460405.1"/>
    </source>
</evidence>
<name>A0A9Q3GAJ4_9BASI</name>
<comment type="caution">
    <text evidence="2">The sequence shown here is derived from an EMBL/GenBank/DDBJ whole genome shotgun (WGS) entry which is preliminary data.</text>
</comment>
<feature type="chain" id="PRO_5040188703" description="Secreted protein" evidence="1">
    <location>
        <begin position="22"/>
        <end position="158"/>
    </location>
</feature>
<evidence type="ECO:0000313" key="3">
    <source>
        <dbReference type="Proteomes" id="UP000765509"/>
    </source>
</evidence>
<evidence type="ECO:0000256" key="1">
    <source>
        <dbReference type="SAM" id="SignalP"/>
    </source>
</evidence>
<organism evidence="2 3">
    <name type="scientific">Austropuccinia psidii MF-1</name>
    <dbReference type="NCBI Taxonomy" id="1389203"/>
    <lineage>
        <taxon>Eukaryota</taxon>
        <taxon>Fungi</taxon>
        <taxon>Dikarya</taxon>
        <taxon>Basidiomycota</taxon>
        <taxon>Pucciniomycotina</taxon>
        <taxon>Pucciniomycetes</taxon>
        <taxon>Pucciniales</taxon>
        <taxon>Sphaerophragmiaceae</taxon>
        <taxon>Austropuccinia</taxon>
    </lineage>
</organism>